<name>A0A9W8CMA3_9FUNG</name>
<evidence type="ECO:0000313" key="2">
    <source>
        <dbReference type="Proteomes" id="UP001143981"/>
    </source>
</evidence>
<evidence type="ECO:0000313" key="1">
    <source>
        <dbReference type="EMBL" id="KAJ1718209.1"/>
    </source>
</evidence>
<accession>A0A9W8CMA3</accession>
<proteinExistence type="predicted"/>
<comment type="caution">
    <text evidence="1">The sequence shown here is derived from an EMBL/GenBank/DDBJ whole genome shotgun (WGS) entry which is preliminary data.</text>
</comment>
<dbReference type="EMBL" id="JANBOI010003667">
    <property type="protein sequence ID" value="KAJ1718209.1"/>
    <property type="molecule type" value="Genomic_DNA"/>
</dbReference>
<gene>
    <name evidence="1" type="ORF">LPJ61_006755</name>
</gene>
<sequence length="211" mass="23862">MLECAVLPSRVRKLRIYGKAALYQSLAKVELPATKCLELHISSNTEGYPNVIASLNRIFTSAQWSDNELLHDSVGSRVALPRCGVSRGLTVATAIDADTIIELIQMLPRLTELRLSYCVLSAIRTDISIPEPGAHQPIEPFDTRIQRLECCLSRENRPPELEIQLVRFLLLKIPTLTKLVATTVSRQAIDSFINEYVQWYPHLSRVDLEFY</sequence>
<dbReference type="AlphaFoldDB" id="A0A9W8CMA3"/>
<dbReference type="OrthoDB" id="5520676at2759"/>
<organism evidence="1 2">
    <name type="scientific">Coemansia biformis</name>
    <dbReference type="NCBI Taxonomy" id="1286918"/>
    <lineage>
        <taxon>Eukaryota</taxon>
        <taxon>Fungi</taxon>
        <taxon>Fungi incertae sedis</taxon>
        <taxon>Zoopagomycota</taxon>
        <taxon>Kickxellomycotina</taxon>
        <taxon>Kickxellomycetes</taxon>
        <taxon>Kickxellales</taxon>
        <taxon>Kickxellaceae</taxon>
        <taxon>Coemansia</taxon>
    </lineage>
</organism>
<reference evidence="1" key="1">
    <citation type="submission" date="2022-07" db="EMBL/GenBank/DDBJ databases">
        <title>Phylogenomic reconstructions and comparative analyses of Kickxellomycotina fungi.</title>
        <authorList>
            <person name="Reynolds N.K."/>
            <person name="Stajich J.E."/>
            <person name="Barry K."/>
            <person name="Grigoriev I.V."/>
            <person name="Crous P."/>
            <person name="Smith M.E."/>
        </authorList>
    </citation>
    <scope>NUCLEOTIDE SEQUENCE</scope>
    <source>
        <strain evidence="1">BCRC 34381</strain>
    </source>
</reference>
<protein>
    <submittedName>
        <fullName evidence="1">Uncharacterized protein</fullName>
    </submittedName>
</protein>
<dbReference type="Proteomes" id="UP001143981">
    <property type="component" value="Unassembled WGS sequence"/>
</dbReference>
<keyword evidence="2" id="KW-1185">Reference proteome</keyword>